<evidence type="ECO:0000313" key="7">
    <source>
        <dbReference type="EMBL" id="USG99850.1"/>
    </source>
</evidence>
<keyword evidence="5 6" id="KW-0472">Membrane</keyword>
<gene>
    <name evidence="7" type="ORF">K1720_10260</name>
</gene>
<evidence type="ECO:0000256" key="3">
    <source>
        <dbReference type="ARBA" id="ARBA00022692"/>
    </source>
</evidence>
<keyword evidence="4 6" id="KW-1133">Transmembrane helix</keyword>
<comment type="subcellular location">
    <subcellularLocation>
        <location evidence="1">Membrane</location>
        <topology evidence="1">Multi-pass membrane protein</topology>
    </subcellularLocation>
</comment>
<feature type="transmembrane region" description="Helical" evidence="6">
    <location>
        <begin position="216"/>
        <end position="238"/>
    </location>
</feature>
<proteinExistence type="predicted"/>
<dbReference type="PANTHER" id="PTHR42948">
    <property type="entry name" value="TRANSPORTER"/>
    <property type="match status" value="1"/>
</dbReference>
<dbReference type="NCBIfam" id="NF037979">
    <property type="entry name" value="Na_transp"/>
    <property type="match status" value="1"/>
</dbReference>
<evidence type="ECO:0000256" key="5">
    <source>
        <dbReference type="ARBA" id="ARBA00023136"/>
    </source>
</evidence>
<feature type="transmembrane region" description="Helical" evidence="6">
    <location>
        <begin position="259"/>
        <end position="278"/>
    </location>
</feature>
<dbReference type="CDD" id="cd10336">
    <property type="entry name" value="SLC6sbd_Tyt1-Like"/>
    <property type="match status" value="1"/>
</dbReference>
<feature type="transmembrane region" description="Helical" evidence="6">
    <location>
        <begin position="412"/>
        <end position="437"/>
    </location>
</feature>
<keyword evidence="8" id="KW-1185">Reference proteome</keyword>
<dbReference type="GO" id="GO:0016020">
    <property type="term" value="C:membrane"/>
    <property type="evidence" value="ECO:0007669"/>
    <property type="project" value="UniProtKB-SubCell"/>
</dbReference>
<dbReference type="RefSeq" id="WP_251949123.1">
    <property type="nucleotide sequence ID" value="NZ_CP080572.1"/>
</dbReference>
<dbReference type="EMBL" id="CP080572">
    <property type="protein sequence ID" value="USG99850.1"/>
    <property type="molecule type" value="Genomic_DNA"/>
</dbReference>
<dbReference type="GeneID" id="72778735"/>
<feature type="transmembrane region" description="Helical" evidence="6">
    <location>
        <begin position="174"/>
        <end position="196"/>
    </location>
</feature>
<dbReference type="PROSITE" id="PS50267">
    <property type="entry name" value="NA_NEUROTRAN_SYMP_3"/>
    <property type="match status" value="1"/>
</dbReference>
<dbReference type="PANTHER" id="PTHR42948:SF1">
    <property type="entry name" value="TRANSPORTER"/>
    <property type="match status" value="1"/>
</dbReference>
<evidence type="ECO:0000313" key="8">
    <source>
        <dbReference type="Proteomes" id="UP001056425"/>
    </source>
</evidence>
<name>A0A9E7M9L3_9EURY</name>
<dbReference type="InterPro" id="IPR047218">
    <property type="entry name" value="YocR/YhdH-like"/>
</dbReference>
<protein>
    <submittedName>
        <fullName evidence="7">Sodium-dependent transporter</fullName>
    </submittedName>
</protein>
<accession>A0A9E7M9L3</accession>
<keyword evidence="3 6" id="KW-0812">Transmembrane</keyword>
<dbReference type="InterPro" id="IPR000175">
    <property type="entry name" value="Na/ntran_symport"/>
</dbReference>
<evidence type="ECO:0000256" key="1">
    <source>
        <dbReference type="ARBA" id="ARBA00004141"/>
    </source>
</evidence>
<feature type="transmembrane region" description="Helical" evidence="6">
    <location>
        <begin position="139"/>
        <end position="162"/>
    </location>
</feature>
<feature type="transmembrane region" description="Helical" evidence="6">
    <location>
        <begin position="342"/>
        <end position="363"/>
    </location>
</feature>
<sequence length="442" mass="48658">MPEISGKGRETWATKTGAILALIGVAVGLGNVWRFPYMLGKFGGAAFLAVYLFLIVTIGIPALWAEFTVARYTKSGPATAFIKAGLPGGKYVGWLLVMVAIMAVSYYLVVIGWVLWYFLGSLGGMYTNVDAGTFFENTLGSMSIQAAMDLIVLVFIGMILLGGIRKGIERASKIFMPFFYLSFIVLILRVFTLPGAMDGLAYYLKPNWSAITPMTILASMGQVFFSLGLGATWIFIYGSHLSDDQDLVSSGVWTAFGDTAAAFLAGLVVLPAVFAFGIDPASGPPLIFITLPEVFKQIPGGLIFAALFFLALFLVAVLSAIPGFEIVIDAFEEKFGWDRKKTTIFMIVIEFILGLPTMYNLNFLLYNDLFWGSTMLPIGSLIAIITFTWILGRSKAFEELRKGSKTKFKGTLETVLFYWIKFVLPIFIILTLLWGWYSFFTS</sequence>
<dbReference type="SUPFAM" id="SSF161070">
    <property type="entry name" value="SNF-like"/>
    <property type="match status" value="1"/>
</dbReference>
<dbReference type="AlphaFoldDB" id="A0A9E7M9L3"/>
<dbReference type="KEGG" id="thei:K1720_10260"/>
<evidence type="ECO:0000256" key="6">
    <source>
        <dbReference type="SAM" id="Phobius"/>
    </source>
</evidence>
<reference evidence="7 8" key="1">
    <citation type="submission" date="2021-08" db="EMBL/GenBank/DDBJ databases">
        <title>Thermococcus onnuriiensis IOH2.</title>
        <authorList>
            <person name="Park Y.-J."/>
        </authorList>
    </citation>
    <scope>NUCLEOTIDE SEQUENCE [LARGE SCALE GENOMIC DNA]</scope>
    <source>
        <strain evidence="7 8">IOH2</strain>
    </source>
</reference>
<organism evidence="7 8">
    <name type="scientific">Thermococcus argininiproducens</name>
    <dbReference type="NCBI Taxonomy" id="2866384"/>
    <lineage>
        <taxon>Archaea</taxon>
        <taxon>Methanobacteriati</taxon>
        <taxon>Methanobacteriota</taxon>
        <taxon>Thermococci</taxon>
        <taxon>Thermococcales</taxon>
        <taxon>Thermococcaceae</taxon>
        <taxon>Thermococcus</taxon>
    </lineage>
</organism>
<evidence type="ECO:0000256" key="4">
    <source>
        <dbReference type="ARBA" id="ARBA00022989"/>
    </source>
</evidence>
<feature type="transmembrane region" description="Helical" evidence="6">
    <location>
        <begin position="12"/>
        <end position="33"/>
    </location>
</feature>
<evidence type="ECO:0000256" key="2">
    <source>
        <dbReference type="ARBA" id="ARBA00022448"/>
    </source>
</evidence>
<feature type="transmembrane region" description="Helical" evidence="6">
    <location>
        <begin position="298"/>
        <end position="321"/>
    </location>
</feature>
<keyword evidence="2" id="KW-0813">Transport</keyword>
<feature type="transmembrane region" description="Helical" evidence="6">
    <location>
        <begin position="45"/>
        <end position="70"/>
    </location>
</feature>
<dbReference type="Proteomes" id="UP001056425">
    <property type="component" value="Chromosome"/>
</dbReference>
<feature type="transmembrane region" description="Helical" evidence="6">
    <location>
        <begin position="369"/>
        <end position="391"/>
    </location>
</feature>
<dbReference type="InterPro" id="IPR037272">
    <property type="entry name" value="SNS_sf"/>
</dbReference>
<dbReference type="PRINTS" id="PR00176">
    <property type="entry name" value="NANEUSMPORT"/>
</dbReference>
<feature type="transmembrane region" description="Helical" evidence="6">
    <location>
        <begin position="91"/>
        <end position="119"/>
    </location>
</feature>
<dbReference type="Pfam" id="PF00209">
    <property type="entry name" value="SNF"/>
    <property type="match status" value="2"/>
</dbReference>